<dbReference type="PANTHER" id="PTHR23245">
    <property type="entry name" value="TRNA METHYLTRANSFERASE"/>
    <property type="match status" value="1"/>
</dbReference>
<dbReference type="Pfam" id="PF02475">
    <property type="entry name" value="TRM5-TYW2_MTfase"/>
    <property type="match status" value="1"/>
</dbReference>
<dbReference type="EMBL" id="CP000477">
    <property type="protein sequence ID" value="ABK13824.1"/>
    <property type="molecule type" value="Genomic_DNA"/>
</dbReference>
<reference evidence="7 8" key="1">
    <citation type="submission" date="2006-10" db="EMBL/GenBank/DDBJ databases">
        <title>Complete sequence of Methanosaeta thermophila PT.</title>
        <authorList>
            <consortium name="US DOE Joint Genome Institute"/>
            <person name="Copeland A."/>
            <person name="Lucas S."/>
            <person name="Lapidus A."/>
            <person name="Barry K."/>
            <person name="Detter J.C."/>
            <person name="Glavina del Rio T."/>
            <person name="Hammon N."/>
            <person name="Israni S."/>
            <person name="Pitluck S."/>
            <person name="Chain P."/>
            <person name="Malfatti S."/>
            <person name="Shin M."/>
            <person name="Vergez L."/>
            <person name="Schmutz J."/>
            <person name="Larimer F."/>
            <person name="Land M."/>
            <person name="Hauser L."/>
            <person name="Kyrpides N."/>
            <person name="Kim E."/>
            <person name="Smith K.S."/>
            <person name="Ingram-Smith C."/>
            <person name="Richardson P."/>
        </authorList>
    </citation>
    <scope>NUCLEOTIDE SEQUENCE [LARGE SCALE GENOMIC DNA]</scope>
    <source>
        <strain evidence="8">DSM 6194 / JCM 14653 / NBRC 101360 / PT</strain>
    </source>
</reference>
<organism evidence="7 8">
    <name type="scientific">Methanothrix thermoacetophila (strain DSM 6194 / JCM 14653 / NBRC 101360 / PT)</name>
    <name type="common">Methanosaeta thermophila</name>
    <dbReference type="NCBI Taxonomy" id="349307"/>
    <lineage>
        <taxon>Archaea</taxon>
        <taxon>Methanobacteriati</taxon>
        <taxon>Methanobacteriota</taxon>
        <taxon>Stenosarchaea group</taxon>
        <taxon>Methanomicrobia</taxon>
        <taxon>Methanotrichales</taxon>
        <taxon>Methanotrichaceae</taxon>
        <taxon>Methanothrix</taxon>
    </lineage>
</organism>
<dbReference type="InterPro" id="IPR056744">
    <property type="entry name" value="TRM5/TYW2-like_N"/>
</dbReference>
<keyword evidence="8" id="KW-1185">Reference proteome</keyword>
<dbReference type="Gene3D" id="3.30.70.2580">
    <property type="match status" value="1"/>
</dbReference>
<evidence type="ECO:0000313" key="8">
    <source>
        <dbReference type="Proteomes" id="UP000000674"/>
    </source>
</evidence>
<dbReference type="Pfam" id="PF18093">
    <property type="entry name" value="Trm5_N"/>
    <property type="match status" value="1"/>
</dbReference>
<dbReference type="HOGENOM" id="CLU_022610_0_1_2"/>
<dbReference type="STRING" id="349307.Mthe_0021"/>
<evidence type="ECO:0000259" key="6">
    <source>
        <dbReference type="PROSITE" id="PS51684"/>
    </source>
</evidence>
<dbReference type="AlphaFoldDB" id="A0B550"/>
<dbReference type="SUPFAM" id="SSF53335">
    <property type="entry name" value="S-adenosyl-L-methionine-dependent methyltransferases"/>
    <property type="match status" value="1"/>
</dbReference>
<keyword evidence="4" id="KW-0949">S-adenosyl-L-methionine</keyword>
<dbReference type="Proteomes" id="UP000000674">
    <property type="component" value="Chromosome"/>
</dbReference>
<sequence>MGERIRRALIEMGALDKGKRIRSDDSHVYIPVLDSISPDALKGLADVEIVHMEFDEDRRRITVEEILGRRPSFETIGDIAVVEDEEPERSAEAIMAVHRGIRTVLTPISDVEGEFRLRRYRHVAGEMKTLTIHREHGIRYKVDLERAYFSPRLSTERLRVAEQVRPGDLVVDMFAGVGPFSLLMAKRGARVIAIDKNPCAAKLLKENARMNRLDVEIREGDASSLTEDLADKADHVVMNLPHSASLFLTEAIRTAKNGGVVHYYTFAPEDDLYRDVRIIEEKARELGCKAAVTYRSVVRSYAPRKYNVVIDFMVKKDAQRGRSTSMET</sequence>
<evidence type="ECO:0000256" key="3">
    <source>
        <dbReference type="ARBA" id="ARBA00022679"/>
    </source>
</evidence>
<gene>
    <name evidence="7" type="ordered locus">Mthe_0021</name>
</gene>
<feature type="domain" description="SAM-dependent methyltransferase TRM5/TYW2-type" evidence="6">
    <location>
        <begin position="73"/>
        <end position="316"/>
    </location>
</feature>
<keyword evidence="1" id="KW-0963">Cytoplasm</keyword>
<dbReference type="GO" id="GO:0002939">
    <property type="term" value="P:tRNA N1-guanine methylation"/>
    <property type="evidence" value="ECO:0007669"/>
    <property type="project" value="TreeGrafter"/>
</dbReference>
<accession>A0B550</accession>
<evidence type="ECO:0000313" key="7">
    <source>
        <dbReference type="EMBL" id="ABK13824.1"/>
    </source>
</evidence>
<name>A0B550_METTP</name>
<dbReference type="EC" id="2.1.1.-" evidence="7"/>
<dbReference type="PANTHER" id="PTHR23245:SF36">
    <property type="entry name" value="TRNA (GUANINE(37)-N1)-METHYLTRANSFERASE"/>
    <property type="match status" value="1"/>
</dbReference>
<dbReference type="InterPro" id="IPR029063">
    <property type="entry name" value="SAM-dependent_MTases_sf"/>
</dbReference>
<protein>
    <submittedName>
        <fullName evidence="7">Methyltransferase</fullName>
        <ecNumber evidence="7">2.1.1.-</ecNumber>
    </submittedName>
</protein>
<dbReference type="Gene3D" id="3.30.300.110">
    <property type="entry name" value="Met-10+ protein-like domains"/>
    <property type="match status" value="1"/>
</dbReference>
<dbReference type="InterPro" id="IPR040601">
    <property type="entry name" value="Trm5a/b_N"/>
</dbReference>
<keyword evidence="5" id="KW-0819">tRNA processing</keyword>
<evidence type="ECO:0000256" key="1">
    <source>
        <dbReference type="ARBA" id="ARBA00022490"/>
    </source>
</evidence>
<dbReference type="Pfam" id="PF25133">
    <property type="entry name" value="TYW2_N_2"/>
    <property type="match status" value="1"/>
</dbReference>
<keyword evidence="2 7" id="KW-0489">Methyltransferase</keyword>
<keyword evidence="3 7" id="KW-0808">Transferase</keyword>
<dbReference type="Gene3D" id="3.40.50.150">
    <property type="entry name" value="Vaccinia Virus protein VP39"/>
    <property type="match status" value="1"/>
</dbReference>
<evidence type="ECO:0000256" key="4">
    <source>
        <dbReference type="ARBA" id="ARBA00022691"/>
    </source>
</evidence>
<dbReference type="InterPro" id="IPR056743">
    <property type="entry name" value="TRM5-TYW2-like_MTfase"/>
</dbReference>
<proteinExistence type="predicted"/>
<dbReference type="PROSITE" id="PS51684">
    <property type="entry name" value="SAM_MT_TRM5_TYW2"/>
    <property type="match status" value="1"/>
</dbReference>
<dbReference type="GO" id="GO:0008175">
    <property type="term" value="F:tRNA methyltransferase activity"/>
    <property type="evidence" value="ECO:0007669"/>
    <property type="project" value="TreeGrafter"/>
</dbReference>
<dbReference type="KEGG" id="mtp:Mthe_0021"/>
<dbReference type="InterPro" id="IPR030382">
    <property type="entry name" value="MeTrfase_TRM5/TYW2"/>
</dbReference>
<dbReference type="GO" id="GO:0005737">
    <property type="term" value="C:cytoplasm"/>
    <property type="evidence" value="ECO:0007669"/>
    <property type="project" value="TreeGrafter"/>
</dbReference>
<evidence type="ECO:0000256" key="5">
    <source>
        <dbReference type="ARBA" id="ARBA00022694"/>
    </source>
</evidence>
<evidence type="ECO:0000256" key="2">
    <source>
        <dbReference type="ARBA" id="ARBA00022603"/>
    </source>
</evidence>
<dbReference type="CDD" id="cd02440">
    <property type="entry name" value="AdoMet_MTases"/>
    <property type="match status" value="1"/>
</dbReference>